<accession>A0A2N5TXH0</accession>
<reference evidence="4 5" key="1">
    <citation type="submission" date="2017-11" db="EMBL/GenBank/DDBJ databases">
        <title>De novo assembly and phasing of dikaryotic genomes from two isolates of Puccinia coronata f. sp. avenae, the causal agent of oat crown rust.</title>
        <authorList>
            <person name="Miller M.E."/>
            <person name="Zhang Y."/>
            <person name="Omidvar V."/>
            <person name="Sperschneider J."/>
            <person name="Schwessinger B."/>
            <person name="Raley C."/>
            <person name="Palmer J.M."/>
            <person name="Garnica D."/>
            <person name="Upadhyaya N."/>
            <person name="Rathjen J."/>
            <person name="Taylor J.M."/>
            <person name="Park R.F."/>
            <person name="Dodds P.N."/>
            <person name="Hirsch C.D."/>
            <person name="Kianian S.F."/>
            <person name="Figueroa M."/>
        </authorList>
    </citation>
    <scope>NUCLEOTIDE SEQUENCE [LARGE SCALE GENOMIC DNA]</scope>
    <source>
        <strain evidence="3">12NC29</strain>
        <strain evidence="2">12SD80</strain>
    </source>
</reference>
<gene>
    <name evidence="3" type="ORF">PCANC_15309</name>
    <name evidence="2" type="ORF">PCASD_18258</name>
</gene>
<protein>
    <submittedName>
        <fullName evidence="2">Uncharacterized protein</fullName>
    </submittedName>
</protein>
<evidence type="ECO:0000313" key="2">
    <source>
        <dbReference type="EMBL" id="PLW30191.1"/>
    </source>
</evidence>
<proteinExistence type="predicted"/>
<dbReference type="AlphaFoldDB" id="A0A2N5TXH0"/>
<dbReference type="EMBL" id="PGCI01000306">
    <property type="protein sequence ID" value="PLW30191.1"/>
    <property type="molecule type" value="Genomic_DNA"/>
</dbReference>
<evidence type="ECO:0000256" key="1">
    <source>
        <dbReference type="SAM" id="MobiDB-lite"/>
    </source>
</evidence>
<dbReference type="EMBL" id="PGCJ01000196">
    <property type="protein sequence ID" value="PLW39316.1"/>
    <property type="molecule type" value="Genomic_DNA"/>
</dbReference>
<evidence type="ECO:0000313" key="3">
    <source>
        <dbReference type="EMBL" id="PLW39316.1"/>
    </source>
</evidence>
<name>A0A2N5TXH0_9BASI</name>
<evidence type="ECO:0000313" key="4">
    <source>
        <dbReference type="Proteomes" id="UP000235388"/>
    </source>
</evidence>
<organism evidence="2 5">
    <name type="scientific">Puccinia coronata f. sp. avenae</name>
    <dbReference type="NCBI Taxonomy" id="200324"/>
    <lineage>
        <taxon>Eukaryota</taxon>
        <taxon>Fungi</taxon>
        <taxon>Dikarya</taxon>
        <taxon>Basidiomycota</taxon>
        <taxon>Pucciniomycotina</taxon>
        <taxon>Pucciniomycetes</taxon>
        <taxon>Pucciniales</taxon>
        <taxon>Pucciniaceae</taxon>
        <taxon>Puccinia</taxon>
    </lineage>
</organism>
<comment type="caution">
    <text evidence="2">The sequence shown here is derived from an EMBL/GenBank/DDBJ whole genome shotgun (WGS) entry which is preliminary data.</text>
</comment>
<keyword evidence="4" id="KW-1185">Reference proteome</keyword>
<evidence type="ECO:0000313" key="5">
    <source>
        <dbReference type="Proteomes" id="UP000235392"/>
    </source>
</evidence>
<dbReference type="Proteomes" id="UP000235392">
    <property type="component" value="Unassembled WGS sequence"/>
</dbReference>
<sequence>MASEANKLIADNTDVEINLANNHIQCFCHKIALILTGGLQAIGLEVTTPSQEQQSTLGFVPQLVPIIEESKENNADNKTKIAEIELDANVVAAANEGSQQNDDEANSDGMEPPSLKEGSTINLILKKCITSSSSRHSEFETWAKKLDYTGPNPIAGYSIRWNIKFQSHDCVYKA</sequence>
<feature type="region of interest" description="Disordered" evidence="1">
    <location>
        <begin position="97"/>
        <end position="116"/>
    </location>
</feature>
<dbReference type="Proteomes" id="UP000235388">
    <property type="component" value="Unassembled WGS sequence"/>
</dbReference>